<dbReference type="InterPro" id="IPR029058">
    <property type="entry name" value="AB_hydrolase_fold"/>
</dbReference>
<evidence type="ECO:0008006" key="4">
    <source>
        <dbReference type="Google" id="ProtNLM"/>
    </source>
</evidence>
<dbReference type="SUPFAM" id="SSF53474">
    <property type="entry name" value="alpha/beta-Hydrolases"/>
    <property type="match status" value="1"/>
</dbReference>
<accession>A0A081C1B7</accession>
<protein>
    <recommendedName>
        <fullName evidence="4">Serine aminopeptidase S33 domain-containing protein</fullName>
    </recommendedName>
</protein>
<evidence type="ECO:0000256" key="1">
    <source>
        <dbReference type="SAM" id="SignalP"/>
    </source>
</evidence>
<dbReference type="Proteomes" id="UP000030661">
    <property type="component" value="Unassembled WGS sequence"/>
</dbReference>
<proteinExistence type="predicted"/>
<organism evidence="2">
    <name type="scientific">Vecturithrix granuli</name>
    <dbReference type="NCBI Taxonomy" id="1499967"/>
    <lineage>
        <taxon>Bacteria</taxon>
        <taxon>Candidatus Moduliflexota</taxon>
        <taxon>Candidatus Vecturitrichia</taxon>
        <taxon>Candidatus Vecturitrichales</taxon>
        <taxon>Candidatus Vecturitrichaceae</taxon>
        <taxon>Candidatus Vecturithrix</taxon>
    </lineage>
</organism>
<name>A0A081C1B7_VECG1</name>
<reference evidence="2" key="1">
    <citation type="journal article" date="2015" name="PeerJ">
        <title>First genomic representation of candidate bacterial phylum KSB3 points to enhanced environmental sensing as a trigger of wastewater bulking.</title>
        <authorList>
            <person name="Sekiguchi Y."/>
            <person name="Ohashi A."/>
            <person name="Parks D.H."/>
            <person name="Yamauchi T."/>
            <person name="Tyson G.W."/>
            <person name="Hugenholtz P."/>
        </authorList>
    </citation>
    <scope>NUCLEOTIDE SEQUENCE [LARGE SCALE GENOMIC DNA]</scope>
</reference>
<evidence type="ECO:0000313" key="3">
    <source>
        <dbReference type="Proteomes" id="UP000030661"/>
    </source>
</evidence>
<dbReference type="Gene3D" id="3.40.50.1820">
    <property type="entry name" value="alpha/beta hydrolase"/>
    <property type="match status" value="1"/>
</dbReference>
<sequence length="531" mass="58382">MRTIIIVLLVLAAFGAAGSELVLAASAVETECTLHVGYNLNTDLPGFSCDDPSGSVCVPFTPTIQLPPANVQGDFYVDEFTDAKLKAKWLDCEQHAECVTQVQGVINYGIGGVPHEFRNTGTVSDFGKIDPHVDWVNLVEIRRPAFFGEPPYNEDIAKVDNNTSIVEFTVPRDAYERLHLQKQDSIKLRGWFIEGAGLEDPTGKRIHAVAIMIGGRSIETTAIHHPEDPLYAIDETSGQYKNIPYPSPQGRTEKWGLRQWRQYLYALNQVGFDVLTVDKRGHGISGGLNDMDTAEQAEDIFRMLDQLETGNGLCILTQTGEILKEEQAAGRLLRGQKAKEVPVILGGPSQGSMVTIWAMQKNFAEFCAYQLPTVECTSPAQYGYNIRGALLLADFAAGVGYTAPIFGLVEGYLRSVENIMLFPSSEVLATIDAWPAVFFGKGLWDSYESIEGSFDAYQRVTGLKEIVVVRGPHSENEFGTENVAYMIERMINFARHTILTPDAPIAGPATLKDLVCSSPPSWEPSTKPSHE</sequence>
<keyword evidence="3" id="KW-1185">Reference proteome</keyword>
<gene>
    <name evidence="2" type="ORF">U27_05346</name>
</gene>
<feature type="signal peptide" evidence="1">
    <location>
        <begin position="1"/>
        <end position="24"/>
    </location>
</feature>
<dbReference type="HOGENOM" id="CLU_512565_0_0_0"/>
<dbReference type="eggNOG" id="COG1073">
    <property type="taxonomic scope" value="Bacteria"/>
</dbReference>
<dbReference type="AlphaFoldDB" id="A0A081C1B7"/>
<evidence type="ECO:0000313" key="2">
    <source>
        <dbReference type="EMBL" id="GAK58372.1"/>
    </source>
</evidence>
<keyword evidence="1" id="KW-0732">Signal</keyword>
<dbReference type="STRING" id="1499967.U27_05346"/>
<dbReference type="EMBL" id="DF820467">
    <property type="protein sequence ID" value="GAK58372.1"/>
    <property type="molecule type" value="Genomic_DNA"/>
</dbReference>
<feature type="chain" id="PRO_5001755565" description="Serine aminopeptidase S33 domain-containing protein" evidence="1">
    <location>
        <begin position="25"/>
        <end position="531"/>
    </location>
</feature>